<name>A0ABR3YXT9_9PEZI</name>
<dbReference type="Gene3D" id="3.20.20.140">
    <property type="entry name" value="Metal-dependent hydrolases"/>
    <property type="match status" value="1"/>
</dbReference>
<evidence type="ECO:0000313" key="2">
    <source>
        <dbReference type="EMBL" id="KAL1893168.1"/>
    </source>
</evidence>
<dbReference type="InterPro" id="IPR001130">
    <property type="entry name" value="TatD-like"/>
</dbReference>
<gene>
    <name evidence="2" type="primary">scn1</name>
    <name evidence="2" type="ORF">Sste5346_006600</name>
</gene>
<dbReference type="InterPro" id="IPR053044">
    <property type="entry name" value="Metallo-hydrolase/TatD-type"/>
</dbReference>
<feature type="region of interest" description="Disordered" evidence="1">
    <location>
        <begin position="1"/>
        <end position="21"/>
    </location>
</feature>
<dbReference type="Pfam" id="PF01026">
    <property type="entry name" value="TatD_DNase"/>
    <property type="match status" value="2"/>
</dbReference>
<evidence type="ECO:0000256" key="1">
    <source>
        <dbReference type="SAM" id="MobiDB-lite"/>
    </source>
</evidence>
<dbReference type="PANTHER" id="PTHR47345">
    <property type="entry name" value="CUT9-INTERACTING PROTEIN SCN1"/>
    <property type="match status" value="1"/>
</dbReference>
<dbReference type="Proteomes" id="UP001583186">
    <property type="component" value="Unassembled WGS sequence"/>
</dbReference>
<protein>
    <submittedName>
        <fullName evidence="2">Cut9-interacting protein scn1</fullName>
    </submittedName>
</protein>
<accession>A0ABR3YXT9</accession>
<dbReference type="EMBL" id="JAWCUI010000039">
    <property type="protein sequence ID" value="KAL1893168.1"/>
    <property type="molecule type" value="Genomic_DNA"/>
</dbReference>
<dbReference type="PANTHER" id="PTHR47345:SF1">
    <property type="entry name" value="CUT9-INTERACTING PROTEIN SCN1"/>
    <property type="match status" value="1"/>
</dbReference>
<keyword evidence="3" id="KW-1185">Reference proteome</keyword>
<feature type="compositionally biased region" description="Basic and acidic residues" evidence="1">
    <location>
        <begin position="1"/>
        <end position="10"/>
    </location>
</feature>
<feature type="compositionally biased region" description="Acidic residues" evidence="1">
    <location>
        <begin position="286"/>
        <end position="307"/>
    </location>
</feature>
<dbReference type="InterPro" id="IPR032466">
    <property type="entry name" value="Metal_Hydrolase"/>
</dbReference>
<comment type="caution">
    <text evidence="2">The sequence shown here is derived from an EMBL/GenBank/DDBJ whole genome shotgun (WGS) entry which is preliminary data.</text>
</comment>
<reference evidence="2 3" key="1">
    <citation type="journal article" date="2024" name="IMA Fungus">
        <title>IMA Genome - F19 : A genome assembly and annotation guide to empower mycologists, including annotated draft genome sequences of Ceratocystis pirilliformis, Diaporthe australafricana, Fusarium ophioides, Paecilomyces lecythidis, and Sporothrix stenoceras.</title>
        <authorList>
            <person name="Aylward J."/>
            <person name="Wilson A.M."/>
            <person name="Visagie C.M."/>
            <person name="Spraker J."/>
            <person name="Barnes I."/>
            <person name="Buitendag C."/>
            <person name="Ceriani C."/>
            <person name="Del Mar Angel L."/>
            <person name="du Plessis D."/>
            <person name="Fuchs T."/>
            <person name="Gasser K."/>
            <person name="Kramer D."/>
            <person name="Li W."/>
            <person name="Munsamy K."/>
            <person name="Piso A."/>
            <person name="Price J.L."/>
            <person name="Sonnekus B."/>
            <person name="Thomas C."/>
            <person name="van der Nest A."/>
            <person name="van Dijk A."/>
            <person name="van Heerden A."/>
            <person name="van Vuuren N."/>
            <person name="Yilmaz N."/>
            <person name="Duong T.A."/>
            <person name="van der Merwe N.A."/>
            <person name="Wingfield M.J."/>
            <person name="Wingfield B.D."/>
        </authorList>
    </citation>
    <scope>NUCLEOTIDE SEQUENCE [LARGE SCALE GENOMIC DNA]</scope>
    <source>
        <strain evidence="2 3">CMW 5346</strain>
    </source>
</reference>
<dbReference type="SUPFAM" id="SSF51556">
    <property type="entry name" value="Metallo-dependent hydrolases"/>
    <property type="match status" value="1"/>
</dbReference>
<sequence length="442" mass="48259">MCGDNDEHAPRAAVPLDDPNASEDFPWKSGRIFDAHCHPTDTMASLSSIPAMGTTNLTVMSTRGQDQDLVAQLGAEEAKVVPAFGWHPWFSYRLYDDTAGGDNNKGDLTSMDDKRRHLASVLTPSPPLDNKDDNDKSEKTTTLLAALDALASSLPAIRPLSAFLAETRQRLIDHPMALVGEIGVDKAFRVPEPAADGSSSVEGLTPGGREGRRLSPFRVQPAHQAAILSSQLRLAAELQRPVSVHGVQAHGLLFSTLASTWRGHERTVLSKREKHQIKGIAGIEGIENDDSSDEEEFEDDNNDDEGEDGKKTALGKFVVTPKPFPPVICLHSFSGPVDMLRQYLDPHIPAAIYFSFSTAVNCSTESGCQRTAEVIAACPDDRILLESDLHTAGPVMDKLLEDIYRRVCAIKKWTLAEGVERIAQNYDAFILQTSSKLKKARK</sequence>
<evidence type="ECO:0000313" key="3">
    <source>
        <dbReference type="Proteomes" id="UP001583186"/>
    </source>
</evidence>
<feature type="region of interest" description="Disordered" evidence="1">
    <location>
        <begin position="193"/>
        <end position="213"/>
    </location>
</feature>
<feature type="region of interest" description="Disordered" evidence="1">
    <location>
        <begin position="280"/>
        <end position="310"/>
    </location>
</feature>
<organism evidence="2 3">
    <name type="scientific">Sporothrix stenoceras</name>
    <dbReference type="NCBI Taxonomy" id="5173"/>
    <lineage>
        <taxon>Eukaryota</taxon>
        <taxon>Fungi</taxon>
        <taxon>Dikarya</taxon>
        <taxon>Ascomycota</taxon>
        <taxon>Pezizomycotina</taxon>
        <taxon>Sordariomycetes</taxon>
        <taxon>Sordariomycetidae</taxon>
        <taxon>Ophiostomatales</taxon>
        <taxon>Ophiostomataceae</taxon>
        <taxon>Sporothrix</taxon>
    </lineage>
</organism>
<proteinExistence type="predicted"/>